<dbReference type="SMART" id="SM00055">
    <property type="entry name" value="FCH"/>
    <property type="match status" value="1"/>
</dbReference>
<dbReference type="InterPro" id="IPR031160">
    <property type="entry name" value="F_BAR_dom"/>
</dbReference>
<dbReference type="SUPFAM" id="SSF50044">
    <property type="entry name" value="SH3-domain"/>
    <property type="match status" value="2"/>
</dbReference>
<dbReference type="InterPro" id="IPR002219">
    <property type="entry name" value="PKC_DAG/PE"/>
</dbReference>
<evidence type="ECO:0000256" key="1">
    <source>
        <dbReference type="ARBA" id="ARBA00022443"/>
    </source>
</evidence>
<evidence type="ECO:0000259" key="10">
    <source>
        <dbReference type="PROSITE" id="PS50002"/>
    </source>
</evidence>
<evidence type="ECO:0000313" key="14">
    <source>
        <dbReference type="Proteomes" id="UP000186594"/>
    </source>
</evidence>
<feature type="domain" description="SH3" evidence="10">
    <location>
        <begin position="623"/>
        <end position="683"/>
    </location>
</feature>
<dbReference type="GO" id="GO:0046872">
    <property type="term" value="F:metal ion binding"/>
    <property type="evidence" value="ECO:0007669"/>
    <property type="project" value="UniProtKB-KW"/>
</dbReference>
<protein>
    <recommendedName>
        <fullName evidence="7">Protein BZZ1</fullName>
    </recommendedName>
</protein>
<evidence type="ECO:0000256" key="5">
    <source>
        <dbReference type="ARBA" id="ARBA00054085"/>
    </source>
</evidence>
<dbReference type="OrthoDB" id="8783038at2759"/>
<evidence type="ECO:0000313" key="13">
    <source>
        <dbReference type="EMBL" id="OLL23196.1"/>
    </source>
</evidence>
<dbReference type="GO" id="GO:0072583">
    <property type="term" value="P:clathrin-dependent endocytosis"/>
    <property type="evidence" value="ECO:0007669"/>
    <property type="project" value="EnsemblFungi"/>
</dbReference>
<evidence type="ECO:0000256" key="3">
    <source>
        <dbReference type="ARBA" id="ARBA00022833"/>
    </source>
</evidence>
<feature type="domain" description="Phorbol-ester/DAG-type" evidence="11">
    <location>
        <begin position="404"/>
        <end position="454"/>
    </location>
</feature>
<comment type="caution">
    <text evidence="13">The sequence shown here is derived from an EMBL/GenBank/DDBJ whole genome shotgun (WGS) entry which is preliminary data.</text>
</comment>
<comment type="similarity">
    <text evidence="6">Belongs to the BZZ1 family.</text>
</comment>
<dbReference type="SUPFAM" id="SSF57889">
    <property type="entry name" value="Cysteine-rich domain"/>
    <property type="match status" value="1"/>
</dbReference>
<organism evidence="13 14">
    <name type="scientific">Neolecta irregularis (strain DAH-3)</name>
    <dbReference type="NCBI Taxonomy" id="1198029"/>
    <lineage>
        <taxon>Eukaryota</taxon>
        <taxon>Fungi</taxon>
        <taxon>Dikarya</taxon>
        <taxon>Ascomycota</taxon>
        <taxon>Taphrinomycotina</taxon>
        <taxon>Neolectales</taxon>
        <taxon>Neolectaceae</taxon>
        <taxon>Neolecta</taxon>
    </lineage>
</organism>
<evidence type="ECO:0000256" key="6">
    <source>
        <dbReference type="ARBA" id="ARBA00061387"/>
    </source>
</evidence>
<evidence type="ECO:0000256" key="7">
    <source>
        <dbReference type="ARBA" id="ARBA00074946"/>
    </source>
</evidence>
<evidence type="ECO:0000256" key="4">
    <source>
        <dbReference type="ARBA" id="ARBA00023054"/>
    </source>
</evidence>
<dbReference type="STRING" id="1198029.A0A1U7LKK9"/>
<dbReference type="GO" id="GO:0030479">
    <property type="term" value="C:actin cortical patch"/>
    <property type="evidence" value="ECO:0007669"/>
    <property type="project" value="EnsemblFungi"/>
</dbReference>
<evidence type="ECO:0000256" key="8">
    <source>
        <dbReference type="PROSITE-ProRule" id="PRU00192"/>
    </source>
</evidence>
<dbReference type="PROSITE" id="PS50002">
    <property type="entry name" value="SH3"/>
    <property type="match status" value="2"/>
</dbReference>
<dbReference type="Gene3D" id="3.30.60.20">
    <property type="match status" value="1"/>
</dbReference>
<dbReference type="Gene3D" id="6.10.140.470">
    <property type="match status" value="1"/>
</dbReference>
<dbReference type="SMART" id="SM00109">
    <property type="entry name" value="C1"/>
    <property type="match status" value="1"/>
</dbReference>
<dbReference type="Pfam" id="PF00611">
    <property type="entry name" value="FCH"/>
    <property type="match status" value="1"/>
</dbReference>
<dbReference type="CDD" id="cd20824">
    <property type="entry name" value="C1_SpBZZ1-like"/>
    <property type="match status" value="1"/>
</dbReference>
<dbReference type="CDD" id="cd11912">
    <property type="entry name" value="SH3_Bzz1_1"/>
    <property type="match status" value="1"/>
</dbReference>
<dbReference type="InterPro" id="IPR057870">
    <property type="entry name" value="HR1_TOCA"/>
</dbReference>
<evidence type="ECO:0000259" key="11">
    <source>
        <dbReference type="PROSITE" id="PS50081"/>
    </source>
</evidence>
<feature type="domain" description="SH3" evidence="10">
    <location>
        <begin position="538"/>
        <end position="599"/>
    </location>
</feature>
<keyword evidence="4 9" id="KW-0175">Coiled coil</keyword>
<dbReference type="FunFam" id="1.20.1270.60:FF:000060">
    <property type="entry name" value="Actin polymerization protein Bzz1"/>
    <property type="match status" value="1"/>
</dbReference>
<name>A0A1U7LKK9_NEOID</name>
<comment type="function">
    <text evidence="5">Plays a role in endocytosis and trafficking to the vacuole. Functions with type I myosins to restore polarity of the actin cytoskeleton after NaCl stress.</text>
</comment>
<dbReference type="PANTHER" id="PTHR15735:SF21">
    <property type="entry name" value="PROTEIN NERVOUS WRECK"/>
    <property type="match status" value="1"/>
</dbReference>
<dbReference type="InterPro" id="IPR035459">
    <property type="entry name" value="Bzz1_SH3_1"/>
</dbReference>
<feature type="domain" description="F-BAR" evidence="12">
    <location>
        <begin position="7"/>
        <end position="274"/>
    </location>
</feature>
<dbReference type="SUPFAM" id="SSF103657">
    <property type="entry name" value="BAR/IMD domain-like"/>
    <property type="match status" value="1"/>
</dbReference>
<dbReference type="OMA" id="YADGWWE"/>
<dbReference type="PANTHER" id="PTHR15735">
    <property type="entry name" value="FCH AND DOUBLE SH3 DOMAINS PROTEIN"/>
    <property type="match status" value="1"/>
</dbReference>
<reference evidence="13 14" key="1">
    <citation type="submission" date="2016-04" db="EMBL/GenBank/DDBJ databases">
        <title>Evolutionary innovation and constraint leading to complex multicellularity in the Ascomycota.</title>
        <authorList>
            <person name="Cisse O."/>
            <person name="Nguyen A."/>
            <person name="Hewitt D.A."/>
            <person name="Jedd G."/>
            <person name="Stajich J.E."/>
        </authorList>
    </citation>
    <scope>NUCLEOTIDE SEQUENCE [LARGE SCALE GENOMIC DNA]</scope>
    <source>
        <strain evidence="13 14">DAH-3</strain>
    </source>
</reference>
<dbReference type="Pfam" id="PF00130">
    <property type="entry name" value="C1_1"/>
    <property type="match status" value="1"/>
</dbReference>
<dbReference type="PROSITE" id="PS00479">
    <property type="entry name" value="ZF_DAG_PE_1"/>
    <property type="match status" value="1"/>
</dbReference>
<dbReference type="InterPro" id="IPR036028">
    <property type="entry name" value="SH3-like_dom_sf"/>
</dbReference>
<dbReference type="Proteomes" id="UP000186594">
    <property type="component" value="Unassembled WGS sequence"/>
</dbReference>
<dbReference type="GO" id="GO:0106006">
    <property type="term" value="F:cytoskeletal protein-membrane anchor activity"/>
    <property type="evidence" value="ECO:0007669"/>
    <property type="project" value="EnsemblFungi"/>
</dbReference>
<dbReference type="Gene3D" id="1.20.1270.60">
    <property type="entry name" value="Arfaptin homology (AH) domain/BAR domain"/>
    <property type="match status" value="1"/>
</dbReference>
<dbReference type="InterPro" id="IPR027267">
    <property type="entry name" value="AH/BAR_dom_sf"/>
</dbReference>
<keyword evidence="14" id="KW-1185">Reference proteome</keyword>
<accession>A0A1U7LKK9</accession>
<dbReference type="Pfam" id="PF14604">
    <property type="entry name" value="SH3_9"/>
    <property type="match status" value="1"/>
</dbReference>
<evidence type="ECO:0000256" key="2">
    <source>
        <dbReference type="ARBA" id="ARBA00022723"/>
    </source>
</evidence>
<dbReference type="InterPro" id="IPR001452">
    <property type="entry name" value="SH3_domain"/>
</dbReference>
<keyword evidence="1 8" id="KW-0728">SH3 domain</keyword>
<evidence type="ECO:0000259" key="12">
    <source>
        <dbReference type="PROSITE" id="PS51741"/>
    </source>
</evidence>
<dbReference type="PRINTS" id="PR00452">
    <property type="entry name" value="SH3DOMAIN"/>
</dbReference>
<proteinExistence type="inferred from homology"/>
<dbReference type="GO" id="GO:0034314">
    <property type="term" value="P:Arp2/3 complex-mediated actin nucleation"/>
    <property type="evidence" value="ECO:0007669"/>
    <property type="project" value="EnsemblFungi"/>
</dbReference>
<dbReference type="GO" id="GO:0030833">
    <property type="term" value="P:regulation of actin filament polymerization"/>
    <property type="evidence" value="ECO:0007669"/>
    <property type="project" value="TreeGrafter"/>
</dbReference>
<dbReference type="AlphaFoldDB" id="A0A1U7LKK9"/>
<dbReference type="EMBL" id="LXFE01002180">
    <property type="protein sequence ID" value="OLL23196.1"/>
    <property type="molecule type" value="Genomic_DNA"/>
</dbReference>
<dbReference type="Gene3D" id="2.30.30.40">
    <property type="entry name" value="SH3 Domains"/>
    <property type="match status" value="2"/>
</dbReference>
<keyword evidence="3" id="KW-0862">Zinc</keyword>
<sequence length="683" mass="76489">MTTLLNHSFGSELKDAFKPVDDYLANGIKWLDEVQQFYRERSAIEKEYAHKLGALSKRYFDKKGKKSATLSVGDDPKITAGSLESSSMSTWSQILNETQNLANERMQLSEELIIQVADQLKVASTKEDDLRKKHVVFVEKLFEDRDKVYSEVKKAKTKYDEYCQSVESSRQKADKDLNDERGRKHFQKHLVEMNNHKNIYLLKIHIANQFKAKYFHHDIPITLDSLQDLNESRIRTLNDVFTLAANLEQDCISRSGEHLQSVISAATANTPDLDSEMFIKHNSRGWNEPEDFAFEACAIWHDNDQIATDESAVIFLRNLINKSRAQLSEVKGTVESKQREIDGLIKLKVKYAENPALGNVDEVTNNLVETIHATAFLENKALIFETEIAVITEAVEDIDAGAKPHSFKATSFTIPTACDFCKGTIWGLSRHGATCRECSYTCHTKCEMRVPASCAGEKMSKKERQAQRETMASDTASLARSNTNESFSGTAYASVSSMTAMNGSIGDRERIIGNVRHSAVTPPLDMHKVPPLLSSNPRKITKAKVLFEYEGNSNDELSVKEGEEITVLEDDDGSGWVEARSQSGKQGIVPATYIEYIKSRPDSIASSITKKKGPTVAPKRGAKKLKYMRALFDYEAQSSLEIPIREGDLILVTDEDRGDGWTEGEINGVKGQFPTNYAEFVSG</sequence>
<dbReference type="PRINTS" id="PR00008">
    <property type="entry name" value="DAGPEDOMAIN"/>
</dbReference>
<keyword evidence="2" id="KW-0479">Metal-binding</keyword>
<dbReference type="Pfam" id="PF25610">
    <property type="entry name" value="HR1_TOCA"/>
    <property type="match status" value="1"/>
</dbReference>
<dbReference type="PRINTS" id="PR00499">
    <property type="entry name" value="P67PHOX"/>
</dbReference>
<dbReference type="PROSITE" id="PS51741">
    <property type="entry name" value="F_BAR"/>
    <property type="match status" value="1"/>
</dbReference>
<dbReference type="InterPro" id="IPR046349">
    <property type="entry name" value="C1-like_sf"/>
</dbReference>
<dbReference type="SMART" id="SM00326">
    <property type="entry name" value="SH3"/>
    <property type="match status" value="2"/>
</dbReference>
<dbReference type="PROSITE" id="PS50081">
    <property type="entry name" value="ZF_DAG_PE_2"/>
    <property type="match status" value="1"/>
</dbReference>
<dbReference type="Pfam" id="PF00018">
    <property type="entry name" value="SH3_1"/>
    <property type="match status" value="1"/>
</dbReference>
<dbReference type="InterPro" id="IPR020454">
    <property type="entry name" value="DAG/PE-bd"/>
</dbReference>
<evidence type="ECO:0000256" key="9">
    <source>
        <dbReference type="PROSITE-ProRule" id="PRU01077"/>
    </source>
</evidence>
<dbReference type="InterPro" id="IPR001060">
    <property type="entry name" value="FCH_dom"/>
</dbReference>
<gene>
    <name evidence="13" type="ORF">NEOLI_001306</name>
</gene>